<dbReference type="EMBL" id="MLCF01000062">
    <property type="protein sequence ID" value="OIV37138.1"/>
    <property type="molecule type" value="Genomic_DNA"/>
</dbReference>
<feature type="signal peptide" evidence="1">
    <location>
        <begin position="1"/>
        <end position="21"/>
    </location>
</feature>
<evidence type="ECO:0000313" key="3">
    <source>
        <dbReference type="Proteomes" id="UP000243342"/>
    </source>
</evidence>
<feature type="chain" id="PRO_5039024565" evidence="1">
    <location>
        <begin position="22"/>
        <end position="104"/>
    </location>
</feature>
<keyword evidence="1" id="KW-0732">Signal</keyword>
<organism evidence="2 3">
    <name type="scientific">Mangrovactinospora gilvigrisea</name>
    <dbReference type="NCBI Taxonomy" id="1428644"/>
    <lineage>
        <taxon>Bacteria</taxon>
        <taxon>Bacillati</taxon>
        <taxon>Actinomycetota</taxon>
        <taxon>Actinomycetes</taxon>
        <taxon>Kitasatosporales</taxon>
        <taxon>Streptomycetaceae</taxon>
        <taxon>Mangrovactinospora</taxon>
    </lineage>
</organism>
<comment type="caution">
    <text evidence="2">The sequence shown here is derived from an EMBL/GenBank/DDBJ whole genome shotgun (WGS) entry which is preliminary data.</text>
</comment>
<dbReference type="STRING" id="1428644.BIV57_12470"/>
<keyword evidence="3" id="KW-1185">Reference proteome</keyword>
<evidence type="ECO:0000256" key="1">
    <source>
        <dbReference type="SAM" id="SignalP"/>
    </source>
</evidence>
<reference evidence="2 3" key="1">
    <citation type="submission" date="2016-10" db="EMBL/GenBank/DDBJ databases">
        <title>Genome sequence of Streptomyces gilvigriseus MUSC 26.</title>
        <authorList>
            <person name="Lee L.-H."/>
            <person name="Ser H.-L."/>
        </authorList>
    </citation>
    <scope>NUCLEOTIDE SEQUENCE [LARGE SCALE GENOMIC DNA]</scope>
    <source>
        <strain evidence="2 3">MUSC 26</strain>
    </source>
</reference>
<evidence type="ECO:0000313" key="2">
    <source>
        <dbReference type="EMBL" id="OIV37138.1"/>
    </source>
</evidence>
<gene>
    <name evidence="2" type="ORF">BIV57_12470</name>
</gene>
<dbReference type="Proteomes" id="UP000243342">
    <property type="component" value="Unassembled WGS sequence"/>
</dbReference>
<protein>
    <submittedName>
        <fullName evidence="2">Uncharacterized protein</fullName>
    </submittedName>
</protein>
<proteinExistence type="predicted"/>
<sequence length="104" mass="10239">MIRIRTLGAGAVAAAALTGVAAGTAAADAPQAPLAPQAQAPAQVDPKLATVYREMSGDGNTVTGDGRMVGNMPLSLSELGTVQDRVTRGAAVIGALAQQGMPQG</sequence>
<dbReference type="AlphaFoldDB" id="A0A1J7CBU9"/>
<name>A0A1J7CBU9_9ACTN</name>
<dbReference type="RefSeq" id="WP_071656872.1">
    <property type="nucleotide sequence ID" value="NZ_MLCF01000062.1"/>
</dbReference>
<accession>A0A1J7CBU9</accession>